<sequence>MVSKRGLKSVLGSSGSEINETDTEFYFRRIRTRCVKPLVKREEFWADFERKAEFEFVTCSGTLRGAWRAGVVWPSIL</sequence>
<gene>
    <name evidence="1" type="ORF">EVAR_13491_1</name>
</gene>
<dbReference type="EMBL" id="BGZK01000245">
    <property type="protein sequence ID" value="GBP31371.1"/>
    <property type="molecule type" value="Genomic_DNA"/>
</dbReference>
<keyword evidence="2" id="KW-1185">Reference proteome</keyword>
<organism evidence="1 2">
    <name type="scientific">Eumeta variegata</name>
    <name type="common">Bagworm moth</name>
    <name type="synonym">Eumeta japonica</name>
    <dbReference type="NCBI Taxonomy" id="151549"/>
    <lineage>
        <taxon>Eukaryota</taxon>
        <taxon>Metazoa</taxon>
        <taxon>Ecdysozoa</taxon>
        <taxon>Arthropoda</taxon>
        <taxon>Hexapoda</taxon>
        <taxon>Insecta</taxon>
        <taxon>Pterygota</taxon>
        <taxon>Neoptera</taxon>
        <taxon>Endopterygota</taxon>
        <taxon>Lepidoptera</taxon>
        <taxon>Glossata</taxon>
        <taxon>Ditrysia</taxon>
        <taxon>Tineoidea</taxon>
        <taxon>Psychidae</taxon>
        <taxon>Oiketicinae</taxon>
        <taxon>Eumeta</taxon>
    </lineage>
</organism>
<comment type="caution">
    <text evidence="1">The sequence shown here is derived from an EMBL/GenBank/DDBJ whole genome shotgun (WGS) entry which is preliminary data.</text>
</comment>
<dbReference type="AlphaFoldDB" id="A0A4C1UY05"/>
<proteinExistence type="predicted"/>
<evidence type="ECO:0000313" key="1">
    <source>
        <dbReference type="EMBL" id="GBP31371.1"/>
    </source>
</evidence>
<name>A0A4C1UY05_EUMVA</name>
<evidence type="ECO:0000313" key="2">
    <source>
        <dbReference type="Proteomes" id="UP000299102"/>
    </source>
</evidence>
<dbReference type="Proteomes" id="UP000299102">
    <property type="component" value="Unassembled WGS sequence"/>
</dbReference>
<reference evidence="1 2" key="1">
    <citation type="journal article" date="2019" name="Commun. Biol.">
        <title>The bagworm genome reveals a unique fibroin gene that provides high tensile strength.</title>
        <authorList>
            <person name="Kono N."/>
            <person name="Nakamura H."/>
            <person name="Ohtoshi R."/>
            <person name="Tomita M."/>
            <person name="Numata K."/>
            <person name="Arakawa K."/>
        </authorList>
    </citation>
    <scope>NUCLEOTIDE SEQUENCE [LARGE SCALE GENOMIC DNA]</scope>
</reference>
<protein>
    <submittedName>
        <fullName evidence="1">Uncharacterized protein</fullName>
    </submittedName>
</protein>
<accession>A0A4C1UY05</accession>